<gene>
    <name evidence="1" type="ORF">TO73_0576</name>
</gene>
<keyword evidence="2" id="KW-1185">Reference proteome</keyword>
<proteinExistence type="predicted"/>
<sequence length="38" mass="4105">MVSQREVPKSGLRAFLGYLRIATGLPLGVEAIEWGECG</sequence>
<organism evidence="1 2">
    <name type="scientific">Thermus aquaticus (strain ATCC BAA-2747 / Y51MC23)</name>
    <dbReference type="NCBI Taxonomy" id="498848"/>
    <lineage>
        <taxon>Bacteria</taxon>
        <taxon>Thermotogati</taxon>
        <taxon>Deinococcota</taxon>
        <taxon>Deinococci</taxon>
        <taxon>Thermales</taxon>
        <taxon>Thermaceae</taxon>
        <taxon>Thermus</taxon>
    </lineage>
</organism>
<dbReference type="Proteomes" id="UP000058660">
    <property type="component" value="Chromosome"/>
</dbReference>
<reference evidence="2" key="1">
    <citation type="journal article" date="2015" name="PLoS ONE">
        <title>Complete Genome Sequence of Thermus aquaticus Y51MC23.</title>
        <authorList>
            <person name="Brumm P.J."/>
            <person name="Monsma S."/>
            <person name="Keough B."/>
            <person name="Jasinovica S."/>
            <person name="Ferguson E."/>
            <person name="Schoenfeld T."/>
            <person name="Lodes M."/>
            <person name="Mead D.A."/>
        </authorList>
    </citation>
    <scope>NUCLEOTIDE SEQUENCE [LARGE SCALE GENOMIC DNA]</scope>
    <source>
        <strain evidence="2">BAA-2747 / Y51MC23</strain>
    </source>
</reference>
<accession>A0ABM5VK13</accession>
<protein>
    <submittedName>
        <fullName evidence="1">Uncharacterized protein</fullName>
    </submittedName>
</protein>
<evidence type="ECO:0000313" key="2">
    <source>
        <dbReference type="Proteomes" id="UP000058660"/>
    </source>
</evidence>
<name>A0ABM5VK13_THEA5</name>
<dbReference type="EMBL" id="CP010822">
    <property type="protein sequence ID" value="ALJ90430.1"/>
    <property type="molecule type" value="Genomic_DNA"/>
</dbReference>
<evidence type="ECO:0000313" key="1">
    <source>
        <dbReference type="EMBL" id="ALJ90430.1"/>
    </source>
</evidence>